<keyword evidence="3" id="KW-1185">Reference proteome</keyword>
<evidence type="ECO:0000313" key="3">
    <source>
        <dbReference type="Proteomes" id="UP001295444"/>
    </source>
</evidence>
<proteinExistence type="predicted"/>
<feature type="compositionally biased region" description="Basic and acidic residues" evidence="1">
    <location>
        <begin position="55"/>
        <end position="66"/>
    </location>
</feature>
<gene>
    <name evidence="2" type="ORF">PECUL_23A057968</name>
</gene>
<dbReference type="AlphaFoldDB" id="A0AAD1RTF6"/>
<organism evidence="2 3">
    <name type="scientific">Pelobates cultripes</name>
    <name type="common">Western spadefoot toad</name>
    <dbReference type="NCBI Taxonomy" id="61616"/>
    <lineage>
        <taxon>Eukaryota</taxon>
        <taxon>Metazoa</taxon>
        <taxon>Chordata</taxon>
        <taxon>Craniata</taxon>
        <taxon>Vertebrata</taxon>
        <taxon>Euteleostomi</taxon>
        <taxon>Amphibia</taxon>
        <taxon>Batrachia</taxon>
        <taxon>Anura</taxon>
        <taxon>Pelobatoidea</taxon>
        <taxon>Pelobatidae</taxon>
        <taxon>Pelobates</taxon>
    </lineage>
</organism>
<evidence type="ECO:0000256" key="1">
    <source>
        <dbReference type="SAM" id="MobiDB-lite"/>
    </source>
</evidence>
<protein>
    <submittedName>
        <fullName evidence="2">Uncharacterized protein</fullName>
    </submittedName>
</protein>
<reference evidence="2" key="1">
    <citation type="submission" date="2022-03" db="EMBL/GenBank/DDBJ databases">
        <authorList>
            <person name="Alioto T."/>
            <person name="Alioto T."/>
            <person name="Gomez Garrido J."/>
        </authorList>
    </citation>
    <scope>NUCLEOTIDE SEQUENCE</scope>
</reference>
<sequence length="91" mass="10093">MQLQEEQGQGGNKTPEPTTKTEMEKRIGEGTYLTAKTPWDSDRGANGRGQVTSETESRRDRQRRLEAPGTPREPEEGPEGPLTAGKQQARQ</sequence>
<feature type="region of interest" description="Disordered" evidence="1">
    <location>
        <begin position="1"/>
        <end position="91"/>
    </location>
</feature>
<evidence type="ECO:0000313" key="2">
    <source>
        <dbReference type="EMBL" id="CAH2277914.1"/>
    </source>
</evidence>
<feature type="compositionally biased region" description="Basic and acidic residues" evidence="1">
    <location>
        <begin position="19"/>
        <end position="28"/>
    </location>
</feature>
<dbReference type="EMBL" id="OW240914">
    <property type="protein sequence ID" value="CAH2277914.1"/>
    <property type="molecule type" value="Genomic_DNA"/>
</dbReference>
<dbReference type="Proteomes" id="UP001295444">
    <property type="component" value="Chromosome 03"/>
</dbReference>
<name>A0AAD1RTF6_PELCU</name>
<accession>A0AAD1RTF6</accession>